<comment type="caution">
    <text evidence="1">The sequence shown here is derived from an EMBL/GenBank/DDBJ whole genome shotgun (WGS) entry which is preliminary data.</text>
</comment>
<dbReference type="EMBL" id="BARS01029114">
    <property type="protein sequence ID" value="GAG01091.1"/>
    <property type="molecule type" value="Genomic_DNA"/>
</dbReference>
<reference evidence="1" key="1">
    <citation type="journal article" date="2014" name="Front. Microbiol.">
        <title>High frequency of phylogenetically diverse reductive dehalogenase-homologous genes in deep subseafloor sedimentary metagenomes.</title>
        <authorList>
            <person name="Kawai M."/>
            <person name="Futagami T."/>
            <person name="Toyoda A."/>
            <person name="Takaki Y."/>
            <person name="Nishi S."/>
            <person name="Hori S."/>
            <person name="Arai W."/>
            <person name="Tsubouchi T."/>
            <person name="Morono Y."/>
            <person name="Uchiyama I."/>
            <person name="Ito T."/>
            <person name="Fujiyama A."/>
            <person name="Inagaki F."/>
            <person name="Takami H."/>
        </authorList>
    </citation>
    <scope>NUCLEOTIDE SEQUENCE</scope>
    <source>
        <strain evidence="1">Expedition CK06-06</strain>
    </source>
</reference>
<evidence type="ECO:0000313" key="1">
    <source>
        <dbReference type="EMBL" id="GAG01091.1"/>
    </source>
</evidence>
<dbReference type="AlphaFoldDB" id="X0VKL3"/>
<name>X0VKL3_9ZZZZ</name>
<feature type="non-terminal residue" evidence="1">
    <location>
        <position position="264"/>
    </location>
</feature>
<feature type="non-terminal residue" evidence="1">
    <location>
        <position position="1"/>
    </location>
</feature>
<accession>X0VKL3</accession>
<sequence>DVSMQVDVGNITKEAAEDKVMVAQSEFAESYLNGLIDNNPALAVAEIDSGKYNEVLTVDQMKFFDKQADVIRDAQDKFKVRDINDALLNEFPDPDEAIAFLQKSGTSKELGITTAQNKELVSLMKDKRQEITLAENNKIKELKLKVDTAEDAEKVRVQADKDKISTDLFKLELNADFPGRLKYIENIPDEYGALKRKELDLYERDLKETKKTIKKEKYNDAEKKLIDEITFTPENVTAQDVRAVGQDAENREVLMKKFDASQKK</sequence>
<proteinExistence type="predicted"/>
<gene>
    <name evidence="1" type="ORF">S01H1_45551</name>
</gene>
<protein>
    <submittedName>
        <fullName evidence="1">Uncharacterized protein</fullName>
    </submittedName>
</protein>
<organism evidence="1">
    <name type="scientific">marine sediment metagenome</name>
    <dbReference type="NCBI Taxonomy" id="412755"/>
    <lineage>
        <taxon>unclassified sequences</taxon>
        <taxon>metagenomes</taxon>
        <taxon>ecological metagenomes</taxon>
    </lineage>
</organism>